<dbReference type="InterPro" id="IPR008278">
    <property type="entry name" value="4-PPantetheinyl_Trfase_dom"/>
</dbReference>
<dbReference type="SUPFAM" id="SSF56214">
    <property type="entry name" value="4'-phosphopantetheinyl transferase"/>
    <property type="match status" value="1"/>
</dbReference>
<feature type="domain" description="4'-phosphopantetheinyl transferase" evidence="1">
    <location>
        <begin position="13"/>
        <end position="107"/>
    </location>
</feature>
<dbReference type="EMBL" id="MPSH01000066">
    <property type="protein sequence ID" value="PNH26430.1"/>
    <property type="molecule type" value="Genomic_DNA"/>
</dbReference>
<dbReference type="InterPro" id="IPR037143">
    <property type="entry name" value="4-PPantetheinyl_Trfase_dom_sf"/>
</dbReference>
<reference evidence="2 3" key="1">
    <citation type="submission" date="2017-12" db="EMBL/GenBank/DDBJ databases">
        <title>Comparative genomics yields insights into virulence evolution of Verticillium dahliae.</title>
        <authorList>
            <person name="Fan R."/>
            <person name="Armitage A.D."/>
            <person name="Cascant-Lopez E."/>
            <person name="Sobczyk M."/>
            <person name="Cockerton H.M."/>
            <person name="Harrison R.J."/>
        </authorList>
    </citation>
    <scope>NUCLEOTIDE SEQUENCE [LARGE SCALE GENOMIC DNA]</scope>
    <source>
        <strain evidence="2 3">12008</strain>
    </source>
</reference>
<dbReference type="AlphaFoldDB" id="A0A2J8BNU0"/>
<protein>
    <recommendedName>
        <fullName evidence="1">4'-phosphopantetheinyl transferase domain-containing protein</fullName>
    </recommendedName>
</protein>
<dbReference type="Gene3D" id="3.90.470.20">
    <property type="entry name" value="4'-phosphopantetheinyl transferase domain"/>
    <property type="match status" value="1"/>
</dbReference>
<accession>A0A2J8BNU0</accession>
<dbReference type="GO" id="GO:0008897">
    <property type="term" value="F:holo-[acyl-carrier-protein] synthase activity"/>
    <property type="evidence" value="ECO:0007669"/>
    <property type="project" value="InterPro"/>
</dbReference>
<gene>
    <name evidence="2" type="ORF">BJF96_g10240</name>
</gene>
<name>A0A2J8BNU0_VERDA</name>
<dbReference type="Pfam" id="PF01648">
    <property type="entry name" value="ACPS"/>
    <property type="match status" value="1"/>
</dbReference>
<dbReference type="GO" id="GO:0000287">
    <property type="term" value="F:magnesium ion binding"/>
    <property type="evidence" value="ECO:0007669"/>
    <property type="project" value="InterPro"/>
</dbReference>
<proteinExistence type="predicted"/>
<organism evidence="2 3">
    <name type="scientific">Verticillium dahliae</name>
    <name type="common">Verticillium wilt</name>
    <dbReference type="NCBI Taxonomy" id="27337"/>
    <lineage>
        <taxon>Eukaryota</taxon>
        <taxon>Fungi</taxon>
        <taxon>Dikarya</taxon>
        <taxon>Ascomycota</taxon>
        <taxon>Pezizomycotina</taxon>
        <taxon>Sordariomycetes</taxon>
        <taxon>Hypocreomycetidae</taxon>
        <taxon>Glomerellales</taxon>
        <taxon>Plectosphaerellaceae</taxon>
        <taxon>Verticillium</taxon>
    </lineage>
</organism>
<evidence type="ECO:0000313" key="3">
    <source>
        <dbReference type="Proteomes" id="UP000236305"/>
    </source>
</evidence>
<evidence type="ECO:0000313" key="2">
    <source>
        <dbReference type="EMBL" id="PNH26430.1"/>
    </source>
</evidence>
<evidence type="ECO:0000259" key="1">
    <source>
        <dbReference type="Pfam" id="PF01648"/>
    </source>
</evidence>
<dbReference type="Proteomes" id="UP000236305">
    <property type="component" value="Unassembled WGS sequence"/>
</dbReference>
<sequence>MKAPSHFPLPLNIGTDICQVSRIFRLLTGPRGTRFLHRVLTPEERAAASATQLRPLPAPAGPLDGGFEALRANYPEWWQRSTFVAGRFAAKEAAFKAHPFWRLGFGDVVVSKPEGWEGHGSGPPVAVVGGAGGGQSALLSISHDGDYATAVCLGFDRRVGGLGGDGGRASS</sequence>
<comment type="caution">
    <text evidence="2">The sequence shown here is derived from an EMBL/GenBank/DDBJ whole genome shotgun (WGS) entry which is preliminary data.</text>
</comment>